<keyword evidence="3" id="KW-1185">Reference proteome</keyword>
<accession>A0ABP7ZAJ5</accession>
<protein>
    <recommendedName>
        <fullName evidence="4">DNA methylase N-4/N-6 domain-containing protein</fullName>
    </recommendedName>
</protein>
<evidence type="ECO:0008006" key="4">
    <source>
        <dbReference type="Google" id="ProtNLM"/>
    </source>
</evidence>
<dbReference type="InterPro" id="IPR029063">
    <property type="entry name" value="SAM-dependent_MTases_sf"/>
</dbReference>
<gene>
    <name evidence="2" type="ORF">GCM10022416_49180</name>
</gene>
<dbReference type="RefSeq" id="WP_378269894.1">
    <property type="nucleotide sequence ID" value="NZ_JBHTFR010000001.1"/>
</dbReference>
<evidence type="ECO:0000313" key="2">
    <source>
        <dbReference type="EMBL" id="GAA4151684.1"/>
    </source>
</evidence>
<dbReference type="Gene3D" id="3.40.50.150">
    <property type="entry name" value="Vaccinia Virus protein VP39"/>
    <property type="match status" value="1"/>
</dbReference>
<name>A0ABP7ZAJ5_9ACTN</name>
<evidence type="ECO:0000256" key="1">
    <source>
        <dbReference type="SAM" id="MobiDB-lite"/>
    </source>
</evidence>
<reference evidence="3" key="1">
    <citation type="journal article" date="2019" name="Int. J. Syst. Evol. Microbiol.">
        <title>The Global Catalogue of Microorganisms (GCM) 10K type strain sequencing project: providing services to taxonomists for standard genome sequencing and annotation.</title>
        <authorList>
            <consortium name="The Broad Institute Genomics Platform"/>
            <consortium name="The Broad Institute Genome Sequencing Center for Infectious Disease"/>
            <person name="Wu L."/>
            <person name="Ma J."/>
        </authorList>
    </citation>
    <scope>NUCLEOTIDE SEQUENCE [LARGE SCALE GENOMIC DNA]</scope>
    <source>
        <strain evidence="3">JCM 17316</strain>
    </source>
</reference>
<comment type="caution">
    <text evidence="2">The sequence shown here is derived from an EMBL/GenBank/DDBJ whole genome shotgun (WGS) entry which is preliminary data.</text>
</comment>
<evidence type="ECO:0000313" key="3">
    <source>
        <dbReference type="Proteomes" id="UP001500266"/>
    </source>
</evidence>
<feature type="compositionally biased region" description="Polar residues" evidence="1">
    <location>
        <begin position="8"/>
        <end position="22"/>
    </location>
</feature>
<dbReference type="EMBL" id="BAABDO010000096">
    <property type="protein sequence ID" value="GAA4151684.1"/>
    <property type="molecule type" value="Genomic_DNA"/>
</dbReference>
<dbReference type="Proteomes" id="UP001500266">
    <property type="component" value="Unassembled WGS sequence"/>
</dbReference>
<proteinExistence type="predicted"/>
<feature type="region of interest" description="Disordered" evidence="1">
    <location>
        <begin position="1"/>
        <end position="26"/>
    </location>
</feature>
<sequence>MTAPGHRTMNTPPSFGSSNPNNRRAGVNAKNRQLLPLTVWLCPDTAHEAGTITASQDHQQTELCLRHTRAVGTELARQLISTCTPQGGVVAEAFTSSDATLRAAAELDRRAIACVPHLPLARHIGGRLRADCSPQQLSRIAMRPCRPDQMHRGLADFAGEVALVIAAPPPYSLGSPTSAGRCPGCLSDALTSSELRIDGFLLAAWRTLRRGGHLALITTSRHEKGRLVDPAPQIIRQARTLGFRYSQHVIALRVPVQGDELLVQASPTQVAQLRDIRSRALPPAVSVHADVCLFTKPPAARTGGQGADR</sequence>
<organism evidence="2 3">
    <name type="scientific">Actinomadura keratinilytica</name>
    <dbReference type="NCBI Taxonomy" id="547461"/>
    <lineage>
        <taxon>Bacteria</taxon>
        <taxon>Bacillati</taxon>
        <taxon>Actinomycetota</taxon>
        <taxon>Actinomycetes</taxon>
        <taxon>Streptosporangiales</taxon>
        <taxon>Thermomonosporaceae</taxon>
        <taxon>Actinomadura</taxon>
    </lineage>
</organism>